<evidence type="ECO:0000313" key="1">
    <source>
        <dbReference type="EMBL" id="THU99084.1"/>
    </source>
</evidence>
<dbReference type="Proteomes" id="UP000297245">
    <property type="component" value="Unassembled WGS sequence"/>
</dbReference>
<organism evidence="1 2">
    <name type="scientific">Dendrothele bispora (strain CBS 962.96)</name>
    <dbReference type="NCBI Taxonomy" id="1314807"/>
    <lineage>
        <taxon>Eukaryota</taxon>
        <taxon>Fungi</taxon>
        <taxon>Dikarya</taxon>
        <taxon>Basidiomycota</taxon>
        <taxon>Agaricomycotina</taxon>
        <taxon>Agaricomycetes</taxon>
        <taxon>Agaricomycetidae</taxon>
        <taxon>Agaricales</taxon>
        <taxon>Agaricales incertae sedis</taxon>
        <taxon>Dendrothele</taxon>
    </lineage>
</organism>
<proteinExistence type="predicted"/>
<dbReference type="EMBL" id="ML179125">
    <property type="protein sequence ID" value="THU99084.1"/>
    <property type="molecule type" value="Genomic_DNA"/>
</dbReference>
<reference evidence="1 2" key="1">
    <citation type="journal article" date="2019" name="Nat. Ecol. Evol.">
        <title>Megaphylogeny resolves global patterns of mushroom evolution.</title>
        <authorList>
            <person name="Varga T."/>
            <person name="Krizsan K."/>
            <person name="Foldi C."/>
            <person name="Dima B."/>
            <person name="Sanchez-Garcia M."/>
            <person name="Sanchez-Ramirez S."/>
            <person name="Szollosi G.J."/>
            <person name="Szarkandi J.G."/>
            <person name="Papp V."/>
            <person name="Albert L."/>
            <person name="Andreopoulos W."/>
            <person name="Angelini C."/>
            <person name="Antonin V."/>
            <person name="Barry K.W."/>
            <person name="Bougher N.L."/>
            <person name="Buchanan P."/>
            <person name="Buyck B."/>
            <person name="Bense V."/>
            <person name="Catcheside P."/>
            <person name="Chovatia M."/>
            <person name="Cooper J."/>
            <person name="Damon W."/>
            <person name="Desjardin D."/>
            <person name="Finy P."/>
            <person name="Geml J."/>
            <person name="Haridas S."/>
            <person name="Hughes K."/>
            <person name="Justo A."/>
            <person name="Karasinski D."/>
            <person name="Kautmanova I."/>
            <person name="Kiss B."/>
            <person name="Kocsube S."/>
            <person name="Kotiranta H."/>
            <person name="LaButti K.M."/>
            <person name="Lechner B.E."/>
            <person name="Liimatainen K."/>
            <person name="Lipzen A."/>
            <person name="Lukacs Z."/>
            <person name="Mihaltcheva S."/>
            <person name="Morgado L.N."/>
            <person name="Niskanen T."/>
            <person name="Noordeloos M.E."/>
            <person name="Ohm R.A."/>
            <person name="Ortiz-Santana B."/>
            <person name="Ovrebo C."/>
            <person name="Racz N."/>
            <person name="Riley R."/>
            <person name="Savchenko A."/>
            <person name="Shiryaev A."/>
            <person name="Soop K."/>
            <person name="Spirin V."/>
            <person name="Szebenyi C."/>
            <person name="Tomsovsky M."/>
            <person name="Tulloss R.E."/>
            <person name="Uehling J."/>
            <person name="Grigoriev I.V."/>
            <person name="Vagvolgyi C."/>
            <person name="Papp T."/>
            <person name="Martin F.M."/>
            <person name="Miettinen O."/>
            <person name="Hibbett D.S."/>
            <person name="Nagy L.G."/>
        </authorList>
    </citation>
    <scope>NUCLEOTIDE SEQUENCE [LARGE SCALE GENOMIC DNA]</scope>
    <source>
        <strain evidence="1 2">CBS 962.96</strain>
    </source>
</reference>
<accession>A0A4S8M9K6</accession>
<evidence type="ECO:0000313" key="2">
    <source>
        <dbReference type="Proteomes" id="UP000297245"/>
    </source>
</evidence>
<protein>
    <submittedName>
        <fullName evidence="1">Uncharacterized protein</fullName>
    </submittedName>
</protein>
<gene>
    <name evidence="1" type="ORF">K435DRAFT_856051</name>
</gene>
<keyword evidence="2" id="KW-1185">Reference proteome</keyword>
<dbReference type="AlphaFoldDB" id="A0A4S8M9K6"/>
<name>A0A4S8M9K6_DENBC</name>
<sequence>MSFEAVATLNLSLFAELPFECQLDSITGLQGNNEICNQPDTNWNTTDRIRCFVHELNLAMHSLPLEDLQIWDHMARTWECDLVKENEDQAIPELLPFDE</sequence>